<dbReference type="PRINTS" id="PR00245">
    <property type="entry name" value="OLFACTORYR"/>
</dbReference>
<feature type="transmembrane region" description="Helical" evidence="12">
    <location>
        <begin position="249"/>
        <end position="268"/>
    </location>
</feature>
<dbReference type="AlphaFoldDB" id="A0AA97J6C0"/>
<evidence type="ECO:0000313" key="14">
    <source>
        <dbReference type="Proteomes" id="UP001190640"/>
    </source>
</evidence>
<dbReference type="PROSITE" id="PS00237">
    <property type="entry name" value="G_PROTEIN_RECEP_F1_1"/>
    <property type="match status" value="1"/>
</dbReference>
<keyword evidence="2 12" id="KW-1003">Cell membrane</keyword>
<dbReference type="InterPro" id="IPR017452">
    <property type="entry name" value="GPCR_Rhodpsn_7TM"/>
</dbReference>
<keyword evidence="14" id="KW-1185">Reference proteome</keyword>
<evidence type="ECO:0000256" key="9">
    <source>
        <dbReference type="ARBA" id="ARBA00023170"/>
    </source>
</evidence>
<evidence type="ECO:0000256" key="12">
    <source>
        <dbReference type="RuleBase" id="RU363047"/>
    </source>
</evidence>
<protein>
    <recommendedName>
        <fullName evidence="12">Olfactory receptor</fullName>
    </recommendedName>
</protein>
<evidence type="ECO:0000313" key="15">
    <source>
        <dbReference type="RefSeq" id="XP_054832435.1"/>
    </source>
</evidence>
<evidence type="ECO:0000256" key="8">
    <source>
        <dbReference type="ARBA" id="ARBA00023136"/>
    </source>
</evidence>
<dbReference type="GO" id="GO:0004984">
    <property type="term" value="F:olfactory receptor activity"/>
    <property type="evidence" value="ECO:0007669"/>
    <property type="project" value="InterPro"/>
</dbReference>
<dbReference type="SUPFAM" id="SSF81321">
    <property type="entry name" value="Family A G protein-coupled receptor-like"/>
    <property type="match status" value="1"/>
</dbReference>
<keyword evidence="6 12" id="KW-1133">Transmembrane helix</keyword>
<dbReference type="GO" id="GO:0004930">
    <property type="term" value="F:G protein-coupled receptor activity"/>
    <property type="evidence" value="ECO:0007669"/>
    <property type="project" value="UniProtKB-KW"/>
</dbReference>
<dbReference type="PANTHER" id="PTHR26453">
    <property type="entry name" value="OLFACTORY RECEPTOR"/>
    <property type="match status" value="1"/>
</dbReference>
<dbReference type="Proteomes" id="UP001190640">
    <property type="component" value="Chromosome 4"/>
</dbReference>
<name>A0AA97J6C0_EUBMA</name>
<feature type="transmembrane region" description="Helical" evidence="12">
    <location>
        <begin position="67"/>
        <end position="88"/>
    </location>
</feature>
<dbReference type="GeneID" id="129327706"/>
<keyword evidence="8 12" id="KW-0472">Membrane</keyword>
<feature type="transmembrane region" description="Helical" evidence="12">
    <location>
        <begin position="280"/>
        <end position="299"/>
    </location>
</feature>
<evidence type="ECO:0000256" key="5">
    <source>
        <dbReference type="ARBA" id="ARBA00022725"/>
    </source>
</evidence>
<comment type="similarity">
    <text evidence="11">Belongs to the G-protein coupled receptor 1 family.</text>
</comment>
<dbReference type="PRINTS" id="PR00237">
    <property type="entry name" value="GPCRRHODOPSN"/>
</dbReference>
<keyword evidence="3 12" id="KW-0716">Sensory transduction</keyword>
<feature type="transmembrane region" description="Helical" evidence="12">
    <location>
        <begin position="32"/>
        <end position="55"/>
    </location>
</feature>
<feature type="transmembrane region" description="Helical" evidence="12">
    <location>
        <begin position="108"/>
        <end position="127"/>
    </location>
</feature>
<evidence type="ECO:0000256" key="4">
    <source>
        <dbReference type="ARBA" id="ARBA00022692"/>
    </source>
</evidence>
<gene>
    <name evidence="15" type="primary">LOC129327706</name>
</gene>
<evidence type="ECO:0000256" key="6">
    <source>
        <dbReference type="ARBA" id="ARBA00022989"/>
    </source>
</evidence>
<dbReference type="InterPro" id="IPR000725">
    <property type="entry name" value="Olfact_rcpt"/>
</dbReference>
<proteinExistence type="inferred from homology"/>
<keyword evidence="9 11" id="KW-0675">Receptor</keyword>
<evidence type="ECO:0000259" key="13">
    <source>
        <dbReference type="PROSITE" id="PS50262"/>
    </source>
</evidence>
<keyword evidence="4 11" id="KW-0812">Transmembrane</keyword>
<dbReference type="RefSeq" id="XP_054832435.1">
    <property type="nucleotide sequence ID" value="XM_054976460.1"/>
</dbReference>
<dbReference type="Pfam" id="PF13853">
    <property type="entry name" value="7tm_4"/>
    <property type="match status" value="1"/>
</dbReference>
<reference evidence="15" key="1">
    <citation type="submission" date="2025-08" db="UniProtKB">
        <authorList>
            <consortium name="RefSeq"/>
        </authorList>
    </citation>
    <scope>IDENTIFICATION</scope>
    <source>
        <tissue evidence="15">Blood</tissue>
    </source>
</reference>
<evidence type="ECO:0000256" key="10">
    <source>
        <dbReference type="ARBA" id="ARBA00023224"/>
    </source>
</evidence>
<dbReference type="FunFam" id="1.20.1070.10:FF:000005">
    <property type="entry name" value="Olfactory receptor"/>
    <property type="match status" value="1"/>
</dbReference>
<dbReference type="KEGG" id="emc:129327706"/>
<sequence length="318" mass="35819">MKYSDASWEKLNQSYQGEFILLGVADRPRLEMLLFTIILICYTMTLIGNTTIILLSWLDPNLHTPMYFFLGNLSFLDLCFTTSLGPQMLVNFWRKRKTITYAACVGQLYISLALGSTECILLAVMAYDRYAAVCQPLRYTAIMSQSLCFKMAAVSWVSGFGNSLVQSVMTLKLPLCGQNQVDHFFCEVPAFLKLACVDTSVNEAVLFSASVIFLLVPLSLIIVSYGYITIAVVKIRSAEGRRKAFNTCASHLIVVSLFYGTAIFSYLQSPANYSRDRGKMISLFYTYVTTMLNPLIYTLRNKEVHRALRKALNRNATI</sequence>
<dbReference type="PROSITE" id="PS50262">
    <property type="entry name" value="G_PROTEIN_RECEP_F1_2"/>
    <property type="match status" value="1"/>
</dbReference>
<evidence type="ECO:0000256" key="1">
    <source>
        <dbReference type="ARBA" id="ARBA00004651"/>
    </source>
</evidence>
<dbReference type="GO" id="GO:0005886">
    <property type="term" value="C:plasma membrane"/>
    <property type="evidence" value="ECO:0007669"/>
    <property type="project" value="UniProtKB-SubCell"/>
</dbReference>
<keyword evidence="5 12" id="KW-0552">Olfaction</keyword>
<accession>A0AA97J6C0</accession>
<organism evidence="14 15">
    <name type="scientific">Eublepharis macularius</name>
    <name type="common">Leopard gecko</name>
    <name type="synonym">Cyrtodactylus macularius</name>
    <dbReference type="NCBI Taxonomy" id="481883"/>
    <lineage>
        <taxon>Eukaryota</taxon>
        <taxon>Metazoa</taxon>
        <taxon>Chordata</taxon>
        <taxon>Craniata</taxon>
        <taxon>Vertebrata</taxon>
        <taxon>Euteleostomi</taxon>
        <taxon>Lepidosauria</taxon>
        <taxon>Squamata</taxon>
        <taxon>Bifurcata</taxon>
        <taxon>Gekkota</taxon>
        <taxon>Eublepharidae</taxon>
        <taxon>Eublepharinae</taxon>
        <taxon>Eublepharis</taxon>
    </lineage>
</organism>
<dbReference type="Gene3D" id="1.20.1070.10">
    <property type="entry name" value="Rhodopsin 7-helix transmembrane proteins"/>
    <property type="match status" value="1"/>
</dbReference>
<feature type="transmembrane region" description="Helical" evidence="12">
    <location>
        <begin position="204"/>
        <end position="228"/>
    </location>
</feature>
<evidence type="ECO:0000256" key="7">
    <source>
        <dbReference type="ARBA" id="ARBA00023040"/>
    </source>
</evidence>
<comment type="subcellular location">
    <subcellularLocation>
        <location evidence="1 12">Cell membrane</location>
        <topology evidence="1 12">Multi-pass membrane protein</topology>
    </subcellularLocation>
</comment>
<feature type="domain" description="G-protein coupled receptors family 1 profile" evidence="13">
    <location>
        <begin position="48"/>
        <end position="297"/>
    </location>
</feature>
<evidence type="ECO:0000256" key="3">
    <source>
        <dbReference type="ARBA" id="ARBA00022606"/>
    </source>
</evidence>
<evidence type="ECO:0000256" key="11">
    <source>
        <dbReference type="RuleBase" id="RU000688"/>
    </source>
</evidence>
<evidence type="ECO:0000256" key="2">
    <source>
        <dbReference type="ARBA" id="ARBA00022475"/>
    </source>
</evidence>
<keyword evidence="10 11" id="KW-0807">Transducer</keyword>
<dbReference type="InterPro" id="IPR000276">
    <property type="entry name" value="GPCR_Rhodpsn"/>
</dbReference>
<dbReference type="CDD" id="cd15947">
    <property type="entry name" value="7tmA_OR2B-like"/>
    <property type="match status" value="1"/>
</dbReference>
<keyword evidence="7 11" id="KW-0297">G-protein coupled receptor</keyword>